<dbReference type="PANTHER" id="PTHR19376">
    <property type="entry name" value="DNA-DIRECTED RNA POLYMERASE"/>
    <property type="match status" value="1"/>
</dbReference>
<dbReference type="Pfam" id="PF04998">
    <property type="entry name" value="RNA_pol_Rpb1_5"/>
    <property type="match status" value="1"/>
</dbReference>
<proteinExistence type="predicted"/>
<evidence type="ECO:0000256" key="1">
    <source>
        <dbReference type="ARBA" id="ARBA00004026"/>
    </source>
</evidence>
<evidence type="ECO:0000313" key="10">
    <source>
        <dbReference type="Proteomes" id="UP001479436"/>
    </source>
</evidence>
<sequence>MEPGTPIGILSAQEVMRVATQSNLSSFHAIGLESGSESSSTSLKMFSGNEVRMLHPGIKEIMDLPLTQKMSSMIISNASDDVFNKDIMEITFKSLVLGMTNSFLDIKDDDSWYDIGISLDLFPDVAKLKNSDTRIRFYLDTQKLYAIGVRSLDVFGDTLFSNHDVTYSPFFMGIIDVYHGDKDGLIDCLQALDKRAFGIPGIRHLGRNQNGEIITHGSNIKEVSRLKNIKIKDIYSNNIRDVERCLGVEAARNVIRQELSRMYDRDPLHPTLIADFMTWHGKITPFTKNNLHLTNRGFLSSMAFEKAKKDVRLSTRNKLVDKGDSVYSSIIINGTIPLGTGNKNFEILEQDISSNDFE</sequence>
<evidence type="ECO:0000259" key="8">
    <source>
        <dbReference type="Pfam" id="PF04998"/>
    </source>
</evidence>
<organism evidence="9 10">
    <name type="scientific">Basidiobolus ranarum</name>
    <dbReference type="NCBI Taxonomy" id="34480"/>
    <lineage>
        <taxon>Eukaryota</taxon>
        <taxon>Fungi</taxon>
        <taxon>Fungi incertae sedis</taxon>
        <taxon>Zoopagomycota</taxon>
        <taxon>Entomophthoromycotina</taxon>
        <taxon>Basidiobolomycetes</taxon>
        <taxon>Basidiobolales</taxon>
        <taxon>Basidiobolaceae</taxon>
        <taxon>Basidiobolus</taxon>
    </lineage>
</organism>
<evidence type="ECO:0000256" key="6">
    <source>
        <dbReference type="ARBA" id="ARBA00023163"/>
    </source>
</evidence>
<keyword evidence="5 9" id="KW-0548">Nucleotidyltransferase</keyword>
<comment type="catalytic activity">
    <reaction evidence="7">
        <text>RNA(n) + a ribonucleoside 5'-triphosphate = RNA(n+1) + diphosphate</text>
        <dbReference type="Rhea" id="RHEA:21248"/>
        <dbReference type="Rhea" id="RHEA-COMP:14527"/>
        <dbReference type="Rhea" id="RHEA-COMP:17342"/>
        <dbReference type="ChEBI" id="CHEBI:33019"/>
        <dbReference type="ChEBI" id="CHEBI:61557"/>
        <dbReference type="ChEBI" id="CHEBI:140395"/>
        <dbReference type="EC" id="2.7.7.6"/>
    </reaction>
</comment>
<evidence type="ECO:0000256" key="7">
    <source>
        <dbReference type="ARBA" id="ARBA00048552"/>
    </source>
</evidence>
<feature type="domain" description="RNA polymerase Rpb1" evidence="8">
    <location>
        <begin position="2"/>
        <end position="293"/>
    </location>
</feature>
<accession>A0ABR2WD69</accession>
<evidence type="ECO:0000256" key="4">
    <source>
        <dbReference type="ARBA" id="ARBA00022679"/>
    </source>
</evidence>
<evidence type="ECO:0000256" key="3">
    <source>
        <dbReference type="ARBA" id="ARBA00022478"/>
    </source>
</evidence>
<reference evidence="9 10" key="1">
    <citation type="submission" date="2023-04" db="EMBL/GenBank/DDBJ databases">
        <title>Genome of Basidiobolus ranarum AG-B5.</title>
        <authorList>
            <person name="Stajich J.E."/>
            <person name="Carter-House D."/>
            <person name="Gryganskyi A."/>
        </authorList>
    </citation>
    <scope>NUCLEOTIDE SEQUENCE [LARGE SCALE GENOMIC DNA]</scope>
    <source>
        <strain evidence="9 10">AG-B5</strain>
    </source>
</reference>
<name>A0ABR2WD69_9FUNG</name>
<dbReference type="EMBL" id="JASJQH010004071">
    <property type="protein sequence ID" value="KAK9759434.1"/>
    <property type="molecule type" value="Genomic_DNA"/>
</dbReference>
<comment type="caution">
    <text evidence="9">The sequence shown here is derived from an EMBL/GenBank/DDBJ whole genome shotgun (WGS) entry which is preliminary data.</text>
</comment>
<comment type="function">
    <text evidence="1">DNA-dependent RNA polymerase catalyzes the transcription of DNA into RNA using the four ribonucleoside triphosphates as substrates.</text>
</comment>
<gene>
    <name evidence="9" type="primary">rpoA2</name>
    <name evidence="9" type="ORF">K7432_017621</name>
</gene>
<keyword evidence="4 9" id="KW-0808">Transferase</keyword>
<dbReference type="PANTHER" id="PTHR19376:SF54">
    <property type="entry name" value="DNA-DIRECTED RNA POLYMERASE SUBUNIT BETA"/>
    <property type="match status" value="1"/>
</dbReference>
<keyword evidence="10" id="KW-1185">Reference proteome</keyword>
<dbReference type="InterPro" id="IPR007081">
    <property type="entry name" value="RNA_pol_Rpb1_5"/>
</dbReference>
<keyword evidence="3" id="KW-0240">DNA-directed RNA polymerase</keyword>
<dbReference type="SUPFAM" id="SSF64484">
    <property type="entry name" value="beta and beta-prime subunits of DNA dependent RNA-polymerase"/>
    <property type="match status" value="1"/>
</dbReference>
<keyword evidence="6" id="KW-0804">Transcription</keyword>
<dbReference type="EC" id="2.7.7.6" evidence="2"/>
<evidence type="ECO:0000256" key="5">
    <source>
        <dbReference type="ARBA" id="ARBA00022695"/>
    </source>
</evidence>
<evidence type="ECO:0000256" key="2">
    <source>
        <dbReference type="ARBA" id="ARBA00012418"/>
    </source>
</evidence>
<dbReference type="GO" id="GO:0003899">
    <property type="term" value="F:DNA-directed RNA polymerase activity"/>
    <property type="evidence" value="ECO:0007669"/>
    <property type="project" value="UniProtKB-EC"/>
</dbReference>
<evidence type="ECO:0000313" key="9">
    <source>
        <dbReference type="EMBL" id="KAK9759434.1"/>
    </source>
</evidence>
<dbReference type="InterPro" id="IPR045867">
    <property type="entry name" value="DNA-dir_RpoC_beta_prime"/>
</dbReference>
<protein>
    <recommendedName>
        <fullName evidence="2">DNA-directed RNA polymerase</fullName>
        <ecNumber evidence="2">2.7.7.6</ecNumber>
    </recommendedName>
</protein>
<dbReference type="Proteomes" id="UP001479436">
    <property type="component" value="Unassembled WGS sequence"/>
</dbReference>